<dbReference type="Proteomes" id="UP000297245">
    <property type="component" value="Unassembled WGS sequence"/>
</dbReference>
<keyword evidence="2" id="KW-1133">Transmembrane helix</keyword>
<name>A0A4S8L1A4_DENBC</name>
<proteinExistence type="predicted"/>
<dbReference type="AlphaFoldDB" id="A0A4S8L1A4"/>
<feature type="region of interest" description="Disordered" evidence="1">
    <location>
        <begin position="208"/>
        <end position="231"/>
    </location>
</feature>
<reference evidence="3 4" key="1">
    <citation type="journal article" date="2019" name="Nat. Ecol. Evol.">
        <title>Megaphylogeny resolves global patterns of mushroom evolution.</title>
        <authorList>
            <person name="Varga T."/>
            <person name="Krizsan K."/>
            <person name="Foldi C."/>
            <person name="Dima B."/>
            <person name="Sanchez-Garcia M."/>
            <person name="Sanchez-Ramirez S."/>
            <person name="Szollosi G.J."/>
            <person name="Szarkandi J.G."/>
            <person name="Papp V."/>
            <person name="Albert L."/>
            <person name="Andreopoulos W."/>
            <person name="Angelini C."/>
            <person name="Antonin V."/>
            <person name="Barry K.W."/>
            <person name="Bougher N.L."/>
            <person name="Buchanan P."/>
            <person name="Buyck B."/>
            <person name="Bense V."/>
            <person name="Catcheside P."/>
            <person name="Chovatia M."/>
            <person name="Cooper J."/>
            <person name="Damon W."/>
            <person name="Desjardin D."/>
            <person name="Finy P."/>
            <person name="Geml J."/>
            <person name="Haridas S."/>
            <person name="Hughes K."/>
            <person name="Justo A."/>
            <person name="Karasinski D."/>
            <person name="Kautmanova I."/>
            <person name="Kiss B."/>
            <person name="Kocsube S."/>
            <person name="Kotiranta H."/>
            <person name="LaButti K.M."/>
            <person name="Lechner B.E."/>
            <person name="Liimatainen K."/>
            <person name="Lipzen A."/>
            <person name="Lukacs Z."/>
            <person name="Mihaltcheva S."/>
            <person name="Morgado L.N."/>
            <person name="Niskanen T."/>
            <person name="Noordeloos M.E."/>
            <person name="Ohm R.A."/>
            <person name="Ortiz-Santana B."/>
            <person name="Ovrebo C."/>
            <person name="Racz N."/>
            <person name="Riley R."/>
            <person name="Savchenko A."/>
            <person name="Shiryaev A."/>
            <person name="Soop K."/>
            <person name="Spirin V."/>
            <person name="Szebenyi C."/>
            <person name="Tomsovsky M."/>
            <person name="Tulloss R.E."/>
            <person name="Uehling J."/>
            <person name="Grigoriev I.V."/>
            <person name="Vagvolgyi C."/>
            <person name="Papp T."/>
            <person name="Martin F.M."/>
            <person name="Miettinen O."/>
            <person name="Hibbett D.S."/>
            <person name="Nagy L.G."/>
        </authorList>
    </citation>
    <scope>NUCLEOTIDE SEQUENCE [LARGE SCALE GENOMIC DNA]</scope>
    <source>
        <strain evidence="3 4">CBS 962.96</strain>
    </source>
</reference>
<evidence type="ECO:0000313" key="4">
    <source>
        <dbReference type="Proteomes" id="UP000297245"/>
    </source>
</evidence>
<evidence type="ECO:0000313" key="3">
    <source>
        <dbReference type="EMBL" id="THU82187.1"/>
    </source>
</evidence>
<keyword evidence="2" id="KW-0472">Membrane</keyword>
<feature type="compositionally biased region" description="Low complexity" evidence="1">
    <location>
        <begin position="8"/>
        <end position="22"/>
    </location>
</feature>
<keyword evidence="4" id="KW-1185">Reference proteome</keyword>
<keyword evidence="2" id="KW-0812">Transmembrane</keyword>
<feature type="region of interest" description="Disordered" evidence="1">
    <location>
        <begin position="1"/>
        <end position="22"/>
    </location>
</feature>
<sequence length="231" mass="26149">MSFSIFLPSQASASPPISGSPATRERVTAENYSLFVLSTQRTTFSLDIPSDSWENEKATGQWPRVFKGSLWLQFSKLRVEPVLLIKHLMPLLFLLQRLLILLRSLFLPYPFVSSFFSFVILVVQPVVITIDIDTIPYFSQQSTEWKVKLCLSSTIASKESDLGTEGVRVKGSVRDDEVEERDGCRSKVKEMGKIVASFLVSLILGTGDEVEGDDEDEDKNDEYMARKRKQR</sequence>
<evidence type="ECO:0000256" key="2">
    <source>
        <dbReference type="SAM" id="Phobius"/>
    </source>
</evidence>
<feature type="compositionally biased region" description="Acidic residues" evidence="1">
    <location>
        <begin position="208"/>
        <end position="220"/>
    </location>
</feature>
<organism evidence="3 4">
    <name type="scientific">Dendrothele bispora (strain CBS 962.96)</name>
    <dbReference type="NCBI Taxonomy" id="1314807"/>
    <lineage>
        <taxon>Eukaryota</taxon>
        <taxon>Fungi</taxon>
        <taxon>Dikarya</taxon>
        <taxon>Basidiomycota</taxon>
        <taxon>Agaricomycotina</taxon>
        <taxon>Agaricomycetes</taxon>
        <taxon>Agaricomycetidae</taxon>
        <taxon>Agaricales</taxon>
        <taxon>Agaricales incertae sedis</taxon>
        <taxon>Dendrothele</taxon>
    </lineage>
</organism>
<gene>
    <name evidence="3" type="ORF">K435DRAFT_808493</name>
</gene>
<feature type="transmembrane region" description="Helical" evidence="2">
    <location>
        <begin position="115"/>
        <end position="138"/>
    </location>
</feature>
<dbReference type="EMBL" id="ML179751">
    <property type="protein sequence ID" value="THU82187.1"/>
    <property type="molecule type" value="Genomic_DNA"/>
</dbReference>
<accession>A0A4S8L1A4</accession>
<evidence type="ECO:0000256" key="1">
    <source>
        <dbReference type="SAM" id="MobiDB-lite"/>
    </source>
</evidence>
<protein>
    <submittedName>
        <fullName evidence="3">Uncharacterized protein</fullName>
    </submittedName>
</protein>